<protein>
    <submittedName>
        <fullName evidence="1">Acylneuraminate cytidylyltransferase</fullName>
    </submittedName>
</protein>
<dbReference type="Pfam" id="PF02348">
    <property type="entry name" value="CTP_transf_3"/>
    <property type="match status" value="1"/>
</dbReference>
<accession>A0A0S1SSZ8</accession>
<reference evidence="1 2" key="2">
    <citation type="journal article" date="2016" name="PeerJ">
        <title>Analysis of five complete genome sequences for members of the class Peribacteria in the recently recognized Peregrinibacteria bacterial phylum.</title>
        <authorList>
            <person name="Anantharaman K."/>
            <person name="Brown C.T."/>
            <person name="Burstein D."/>
            <person name="Castelle C.J."/>
            <person name="Probst A.J."/>
            <person name="Thomas B.C."/>
            <person name="Williams K.H."/>
            <person name="Banfield J.F."/>
        </authorList>
    </citation>
    <scope>NUCLEOTIDE SEQUENCE [LARGE SCALE GENOMIC DNA]</scope>
    <source>
        <strain evidence="1">RIFOXYD1_FULL_PER-ii_59_16</strain>
    </source>
</reference>
<evidence type="ECO:0000313" key="1">
    <source>
        <dbReference type="EMBL" id="ALM13625.1"/>
    </source>
</evidence>
<dbReference type="Gene3D" id="3.90.550.10">
    <property type="entry name" value="Spore Coat Polysaccharide Biosynthesis Protein SpsA, Chain A"/>
    <property type="match status" value="1"/>
</dbReference>
<accession>A0A0S1SJ61</accession>
<accession>A0A0S1SLV3</accession>
<name>A0A0S1SW84_9BACT</name>
<accession>A0A0S1SW84</accession>
<keyword evidence="1" id="KW-0808">Transferase</keyword>
<dbReference type="PANTHER" id="PTHR42866:SF1">
    <property type="entry name" value="SPORE COAT POLYSACCHARIDE BIOSYNTHESIS PROTEIN SPSF"/>
    <property type="match status" value="1"/>
</dbReference>
<dbReference type="GO" id="GO:0016779">
    <property type="term" value="F:nucleotidyltransferase activity"/>
    <property type="evidence" value="ECO:0007669"/>
    <property type="project" value="UniProtKB-KW"/>
</dbReference>
<organism evidence="1 2">
    <name type="scientific">Candidatus Peribacter riflensis</name>
    <dbReference type="NCBI Taxonomy" id="1735162"/>
    <lineage>
        <taxon>Bacteria</taxon>
        <taxon>Candidatus Peregrinibacteriota</taxon>
        <taxon>Candidatus Peribacteria</taxon>
        <taxon>Candidatus Peribacterales</taxon>
        <taxon>Candidatus Peribacteraceae</taxon>
        <taxon>Candidatus Peribacter</taxon>
    </lineage>
</organism>
<accession>A0A0S1SNW6</accession>
<dbReference type="InterPro" id="IPR029044">
    <property type="entry name" value="Nucleotide-diphossugar_trans"/>
</dbReference>
<dbReference type="STRING" id="1735162.PeribacterB2_0961"/>
<dbReference type="EMBL" id="CP013065">
    <property type="protein sequence ID" value="ALM13625.1"/>
    <property type="molecule type" value="Genomic_DNA"/>
</dbReference>
<sequence length="316" mass="35063">MKSVAIIQGRMSSKRLPGKILIDIEGSPLLAHVIHRAEAANIFDAVIFATSTDKEDDPVAEYCATNGKECFRGDLNDVLERYYQAAQTYKADMITRLTADCPLLDPAVIRQVVEVFDPTRFKSPCYLDTGTDFIDGMPRVCSTEGMKQTREAVGLAGPAAGAQPPREGWVRGRDTVGGHPTLRHDYVSNAIQRTYPDGLDTEVFSMAALTRARNEARLPSEREHVTPYIHRHPELFRIGHVTQEHDLSALRWTVDEPRDLAFVRAIFAELGDGVFGQEEVLALLARKPELQTMNEGIVCNEGYKKSLSEDPALPPS</sequence>
<dbReference type="InterPro" id="IPR003329">
    <property type="entry name" value="Cytidylyl_trans"/>
</dbReference>
<gene>
    <name evidence="1" type="ORF">PeribacterD1_0959</name>
</gene>
<dbReference type="GO" id="GO:0005829">
    <property type="term" value="C:cytosol"/>
    <property type="evidence" value="ECO:0007669"/>
    <property type="project" value="TreeGrafter"/>
</dbReference>
<dbReference type="AlphaFoldDB" id="A0A0S1SW84"/>
<dbReference type="PANTHER" id="PTHR42866">
    <property type="entry name" value="3-DEOXY-MANNO-OCTULOSONATE CYTIDYLYLTRANSFERASE"/>
    <property type="match status" value="1"/>
</dbReference>
<dbReference type="SUPFAM" id="SSF53448">
    <property type="entry name" value="Nucleotide-diphospho-sugar transferases"/>
    <property type="match status" value="1"/>
</dbReference>
<dbReference type="KEGG" id="prf:PeribacterA2_0959"/>
<dbReference type="CDD" id="cd02518">
    <property type="entry name" value="GT2_SpsF"/>
    <property type="match status" value="1"/>
</dbReference>
<evidence type="ECO:0000313" key="2">
    <source>
        <dbReference type="Proteomes" id="UP000069135"/>
    </source>
</evidence>
<proteinExistence type="predicted"/>
<dbReference type="Proteomes" id="UP000069135">
    <property type="component" value="Chromosome"/>
</dbReference>
<keyword evidence="1" id="KW-0548">Nucleotidyltransferase</keyword>
<dbReference type="PATRIC" id="fig|1735161.3.peg.938"/>
<reference evidence="2" key="1">
    <citation type="submission" date="2015-10" db="EMBL/GenBank/DDBJ databases">
        <title>Analysis of five complete genome sequences for members of the class Peribacteria in the recently recognized Peregrinibacteria bacterial phylum.</title>
        <authorList>
            <person name="Anantharaman K."/>
            <person name="Brown C.T."/>
            <person name="Burstein D."/>
            <person name="Castelle C.J."/>
            <person name="Probst A.J."/>
            <person name="Thomas B.C."/>
            <person name="Williams K.H."/>
            <person name="Banfield J.F."/>
        </authorList>
    </citation>
    <scope>NUCLEOTIDE SEQUENCE [LARGE SCALE GENOMIC DNA]</scope>
</reference>